<organism evidence="2 3">
    <name type="scientific">Mycena pura</name>
    <dbReference type="NCBI Taxonomy" id="153505"/>
    <lineage>
        <taxon>Eukaryota</taxon>
        <taxon>Fungi</taxon>
        <taxon>Dikarya</taxon>
        <taxon>Basidiomycota</taxon>
        <taxon>Agaricomycotina</taxon>
        <taxon>Agaricomycetes</taxon>
        <taxon>Agaricomycetidae</taxon>
        <taxon>Agaricales</taxon>
        <taxon>Marasmiineae</taxon>
        <taxon>Mycenaceae</taxon>
        <taxon>Mycena</taxon>
    </lineage>
</organism>
<evidence type="ECO:0000313" key="3">
    <source>
        <dbReference type="Proteomes" id="UP001219525"/>
    </source>
</evidence>
<feature type="chain" id="PRO_5042184126" evidence="1">
    <location>
        <begin position="18"/>
        <end position="95"/>
    </location>
</feature>
<protein>
    <submittedName>
        <fullName evidence="2">Uncharacterized protein</fullName>
    </submittedName>
</protein>
<keyword evidence="3" id="KW-1185">Reference proteome</keyword>
<feature type="signal peptide" evidence="1">
    <location>
        <begin position="1"/>
        <end position="17"/>
    </location>
</feature>
<reference evidence="2" key="1">
    <citation type="submission" date="2023-03" db="EMBL/GenBank/DDBJ databases">
        <title>Massive genome expansion in bonnet fungi (Mycena s.s.) driven by repeated elements and novel gene families across ecological guilds.</title>
        <authorList>
            <consortium name="Lawrence Berkeley National Laboratory"/>
            <person name="Harder C.B."/>
            <person name="Miyauchi S."/>
            <person name="Viragh M."/>
            <person name="Kuo A."/>
            <person name="Thoen E."/>
            <person name="Andreopoulos B."/>
            <person name="Lu D."/>
            <person name="Skrede I."/>
            <person name="Drula E."/>
            <person name="Henrissat B."/>
            <person name="Morin E."/>
            <person name="Kohler A."/>
            <person name="Barry K."/>
            <person name="LaButti K."/>
            <person name="Morin E."/>
            <person name="Salamov A."/>
            <person name="Lipzen A."/>
            <person name="Mereny Z."/>
            <person name="Hegedus B."/>
            <person name="Baldrian P."/>
            <person name="Stursova M."/>
            <person name="Weitz H."/>
            <person name="Taylor A."/>
            <person name="Grigoriev I.V."/>
            <person name="Nagy L.G."/>
            <person name="Martin F."/>
            <person name="Kauserud H."/>
        </authorList>
    </citation>
    <scope>NUCLEOTIDE SEQUENCE</scope>
    <source>
        <strain evidence="2">9144</strain>
    </source>
</reference>
<dbReference type="Proteomes" id="UP001219525">
    <property type="component" value="Unassembled WGS sequence"/>
</dbReference>
<name>A0AAD7E6N8_9AGAR</name>
<evidence type="ECO:0000256" key="1">
    <source>
        <dbReference type="SAM" id="SignalP"/>
    </source>
</evidence>
<dbReference type="AlphaFoldDB" id="A0AAD7E6N8"/>
<sequence length="95" mass="10905">MRSAILAIISLVVLSSALPTSGNRDKINADMDMRSTIDAGMDMRRGKISADMDMRSTIDADMDMRRETIDADMDMRRDEHPDHVDLRAEWVNYDW</sequence>
<comment type="caution">
    <text evidence="2">The sequence shown here is derived from an EMBL/GenBank/DDBJ whole genome shotgun (WGS) entry which is preliminary data.</text>
</comment>
<keyword evidence="1" id="KW-0732">Signal</keyword>
<proteinExistence type="predicted"/>
<accession>A0AAD7E6N8</accession>
<dbReference type="EMBL" id="JARJCW010000001">
    <property type="protein sequence ID" value="KAJ7230377.1"/>
    <property type="molecule type" value="Genomic_DNA"/>
</dbReference>
<gene>
    <name evidence="2" type="ORF">GGX14DRAFT_553860</name>
</gene>
<evidence type="ECO:0000313" key="2">
    <source>
        <dbReference type="EMBL" id="KAJ7230377.1"/>
    </source>
</evidence>